<dbReference type="GO" id="GO:0060271">
    <property type="term" value="P:cilium assembly"/>
    <property type="evidence" value="ECO:0007669"/>
    <property type="project" value="TreeGrafter"/>
</dbReference>
<sequence length="607" mass="69525">MYKAYYSFLENRYEEDNVSLSSSFWSDQEDSEECNVEDDRIKTGLGIYKQELNKEEELCVEDNSITEQTGEKTDLINESGALFNAKKQSTDENSACESEVNRHDYCNPETLGKERGNKKQQSGPEDQKSEDDIRKVCPVEKTSVGEHDMIENFHSEFRKAGKVEVKRREKEDNAENQKEVQSNYFNNDENVMSLDEESESSDLESDEEIEYFASVLRQGVIKDDESKGEKFERDEELGLIFGTQDDRSKPVLDDEHTCAGAEQMYQMEKYPESMISFMDEQHSDHFALVNADSTDEANQIYSEHRHNNGSAEQIWNRDSDPSETGVYDGDFYGSMSSLSASIITSGYGTYNPDSPKGDLNGRDDCSLFELELETKSPIDPYAQEDPDLSWYRRWLSPDVAQQLITSASLNSGDLNPFDSCDSAAYNHAETVPENRPGSSVGNPGDSGRYSISAEISELEEHLAYLHVSSPDEQHELYTESEETSSYSDRNSSATEELPSAFQIYIKGMTRSCSENDLRPRVKSCEYQQYFQYKQDWEMFKPPGEKRRKELHWAIREQLEYQPPPPRPQRTYVPNTYVVPTAKKRSALRWEIRHDLANGIVPARVTYT</sequence>
<keyword evidence="6" id="KW-0206">Cytoskeleton</keyword>
<dbReference type="OrthoDB" id="6343432at2759"/>
<keyword evidence="11" id="KW-1185">Reference proteome</keyword>
<evidence type="ECO:0000256" key="4">
    <source>
        <dbReference type="ARBA" id="ARBA00022490"/>
    </source>
</evidence>
<evidence type="ECO:0000313" key="10">
    <source>
        <dbReference type="EMBL" id="TSS35871.1"/>
    </source>
</evidence>
<feature type="region of interest" description="Disordered" evidence="8">
    <location>
        <begin position="164"/>
        <end position="191"/>
    </location>
</feature>
<feature type="domain" description="Centriolar and ciliogenesis-associated protein HYLS1 C-terminal" evidence="9">
    <location>
        <begin position="516"/>
        <end position="596"/>
    </location>
</feature>
<proteinExistence type="inferred from homology"/>
<evidence type="ECO:0000256" key="1">
    <source>
        <dbReference type="ARBA" id="ARBA00004114"/>
    </source>
</evidence>
<gene>
    <name evidence="10" type="ORF">Baya_11608</name>
</gene>
<evidence type="ECO:0000256" key="3">
    <source>
        <dbReference type="ARBA" id="ARBA00010091"/>
    </source>
</evidence>
<comment type="caution">
    <text evidence="10">The sequence shown here is derived from an EMBL/GenBank/DDBJ whole genome shotgun (WGS) entry which is preliminary data.</text>
</comment>
<feature type="region of interest" description="Disordered" evidence="8">
    <location>
        <begin position="86"/>
        <end position="135"/>
    </location>
</feature>
<comment type="similarity">
    <text evidence="3">Belongs to the HYLS1 family.</text>
</comment>
<comment type="subcellular location">
    <subcellularLocation>
        <location evidence="2">Cell projection</location>
        <location evidence="2">Cilium</location>
    </subcellularLocation>
    <subcellularLocation>
        <location evidence="1">Cytoplasm</location>
        <location evidence="1">Cytoskeleton</location>
        <location evidence="1">Microtubule organizing center</location>
        <location evidence="1">Centrosome</location>
        <location evidence="1">Centriole</location>
    </subcellularLocation>
</comment>
<accession>A0A556V2E0</accession>
<evidence type="ECO:0000259" key="9">
    <source>
        <dbReference type="Pfam" id="PF15311"/>
    </source>
</evidence>
<feature type="compositionally biased region" description="Polar residues" evidence="8">
    <location>
        <begin position="179"/>
        <end position="190"/>
    </location>
</feature>
<dbReference type="Proteomes" id="UP000319801">
    <property type="component" value="Unassembled WGS sequence"/>
</dbReference>
<dbReference type="AlphaFoldDB" id="A0A556V2E0"/>
<dbReference type="Pfam" id="PF15311">
    <property type="entry name" value="HYLS1_C"/>
    <property type="match status" value="1"/>
</dbReference>
<dbReference type="GO" id="GO:0005814">
    <property type="term" value="C:centriole"/>
    <property type="evidence" value="ECO:0007669"/>
    <property type="project" value="UniProtKB-SubCell"/>
</dbReference>
<feature type="region of interest" description="Disordered" evidence="8">
    <location>
        <begin position="471"/>
        <end position="494"/>
    </location>
</feature>
<dbReference type="GO" id="GO:0097730">
    <property type="term" value="C:non-motile cilium"/>
    <property type="evidence" value="ECO:0007669"/>
    <property type="project" value="TreeGrafter"/>
</dbReference>
<evidence type="ECO:0000256" key="2">
    <source>
        <dbReference type="ARBA" id="ARBA00004138"/>
    </source>
</evidence>
<evidence type="ECO:0000256" key="6">
    <source>
        <dbReference type="ARBA" id="ARBA00023212"/>
    </source>
</evidence>
<keyword evidence="7" id="KW-0966">Cell projection</keyword>
<evidence type="ECO:0000256" key="7">
    <source>
        <dbReference type="ARBA" id="ARBA00023273"/>
    </source>
</evidence>
<evidence type="ECO:0000313" key="11">
    <source>
        <dbReference type="Proteomes" id="UP000319801"/>
    </source>
</evidence>
<keyword evidence="5" id="KW-0970">Cilium biogenesis/degradation</keyword>
<dbReference type="EMBL" id="VCAZ01000101">
    <property type="protein sequence ID" value="TSS35871.1"/>
    <property type="molecule type" value="Genomic_DNA"/>
</dbReference>
<feature type="compositionally biased region" description="Basic and acidic residues" evidence="8">
    <location>
        <begin position="99"/>
        <end position="117"/>
    </location>
</feature>
<reference evidence="10 11" key="1">
    <citation type="journal article" date="2019" name="Genome Biol. Evol.">
        <title>Whole-Genome Sequencing of the Giant Devil Catfish, Bagarius yarrelli.</title>
        <authorList>
            <person name="Jiang W."/>
            <person name="Lv Y."/>
            <person name="Cheng L."/>
            <person name="Yang K."/>
            <person name="Chao B."/>
            <person name="Wang X."/>
            <person name="Li Y."/>
            <person name="Pan X."/>
            <person name="You X."/>
            <person name="Zhang Y."/>
            <person name="Yang J."/>
            <person name="Li J."/>
            <person name="Zhang X."/>
            <person name="Liu S."/>
            <person name="Sun C."/>
            <person name="Yang J."/>
            <person name="Shi Q."/>
        </authorList>
    </citation>
    <scope>NUCLEOTIDE SEQUENCE [LARGE SCALE GENOMIC DNA]</scope>
    <source>
        <strain evidence="10">JWS20170419001</strain>
        <tissue evidence="10">Muscle</tissue>
    </source>
</reference>
<keyword evidence="4" id="KW-0963">Cytoplasm</keyword>
<dbReference type="InterPro" id="IPR052319">
    <property type="entry name" value="Centriolar_ciliogenesis_assoc"/>
</dbReference>
<name>A0A556V2E0_BAGYA</name>
<dbReference type="InterPro" id="IPR027918">
    <property type="entry name" value="HYLS1_C_dom"/>
</dbReference>
<protein>
    <submittedName>
        <fullName evidence="10">Hydrolethalus syndrome protein 1</fullName>
    </submittedName>
</protein>
<evidence type="ECO:0000256" key="5">
    <source>
        <dbReference type="ARBA" id="ARBA00022794"/>
    </source>
</evidence>
<dbReference type="PANTHER" id="PTHR34174:SF1">
    <property type="entry name" value="CENTRIOLAR AND CILIOGENESIS-ASSOCIATED PROTEIN HYLS1"/>
    <property type="match status" value="1"/>
</dbReference>
<feature type="compositionally biased region" description="Basic and acidic residues" evidence="8">
    <location>
        <begin position="125"/>
        <end position="135"/>
    </location>
</feature>
<feature type="compositionally biased region" description="Basic and acidic residues" evidence="8">
    <location>
        <begin position="164"/>
        <end position="178"/>
    </location>
</feature>
<evidence type="ECO:0000256" key="8">
    <source>
        <dbReference type="SAM" id="MobiDB-lite"/>
    </source>
</evidence>
<dbReference type="PANTHER" id="PTHR34174">
    <property type="entry name" value="HYDROLETHALUS SYNDROME PROTEIN 1"/>
    <property type="match status" value="1"/>
</dbReference>
<organism evidence="10 11">
    <name type="scientific">Bagarius yarrelli</name>
    <name type="common">Goonch</name>
    <name type="synonym">Bagrus yarrelli</name>
    <dbReference type="NCBI Taxonomy" id="175774"/>
    <lineage>
        <taxon>Eukaryota</taxon>
        <taxon>Metazoa</taxon>
        <taxon>Chordata</taxon>
        <taxon>Craniata</taxon>
        <taxon>Vertebrata</taxon>
        <taxon>Euteleostomi</taxon>
        <taxon>Actinopterygii</taxon>
        <taxon>Neopterygii</taxon>
        <taxon>Teleostei</taxon>
        <taxon>Ostariophysi</taxon>
        <taxon>Siluriformes</taxon>
        <taxon>Sisoridae</taxon>
        <taxon>Sisorinae</taxon>
        <taxon>Bagarius</taxon>
    </lineage>
</organism>